<evidence type="ECO:0000256" key="3">
    <source>
        <dbReference type="SAM" id="SignalP"/>
    </source>
</evidence>
<reference evidence="5 6" key="1">
    <citation type="submission" date="2024-01" db="EMBL/GenBank/DDBJ databases">
        <title>The complete chloroplast genome sequence of Lithospermum erythrorhizon: insights into the phylogenetic relationship among Boraginaceae species and the maternal lineages of purple gromwells.</title>
        <authorList>
            <person name="Okada T."/>
            <person name="Watanabe K."/>
        </authorList>
    </citation>
    <scope>NUCLEOTIDE SEQUENCE [LARGE SCALE GENOMIC DNA]</scope>
</reference>
<evidence type="ECO:0000313" key="6">
    <source>
        <dbReference type="Proteomes" id="UP001454036"/>
    </source>
</evidence>
<proteinExistence type="predicted"/>
<keyword evidence="3" id="KW-0732">Signal</keyword>
<accession>A0AAV3RZS1</accession>
<dbReference type="Pfam" id="PF01476">
    <property type="entry name" value="LysM"/>
    <property type="match status" value="1"/>
</dbReference>
<organism evidence="5 6">
    <name type="scientific">Lithospermum erythrorhizon</name>
    <name type="common">Purple gromwell</name>
    <name type="synonym">Lithospermum officinale var. erythrorhizon</name>
    <dbReference type="NCBI Taxonomy" id="34254"/>
    <lineage>
        <taxon>Eukaryota</taxon>
        <taxon>Viridiplantae</taxon>
        <taxon>Streptophyta</taxon>
        <taxon>Embryophyta</taxon>
        <taxon>Tracheophyta</taxon>
        <taxon>Spermatophyta</taxon>
        <taxon>Magnoliopsida</taxon>
        <taxon>eudicotyledons</taxon>
        <taxon>Gunneridae</taxon>
        <taxon>Pentapetalae</taxon>
        <taxon>asterids</taxon>
        <taxon>lamiids</taxon>
        <taxon>Boraginales</taxon>
        <taxon>Boraginaceae</taxon>
        <taxon>Boraginoideae</taxon>
        <taxon>Lithospermeae</taxon>
        <taxon>Lithospermum</taxon>
    </lineage>
</organism>
<keyword evidence="6" id="KW-1185">Reference proteome</keyword>
<dbReference type="PANTHER" id="PTHR34997">
    <property type="entry name" value="AM15"/>
    <property type="match status" value="1"/>
</dbReference>
<feature type="chain" id="PRO_5043663108" description="LysM domain-containing protein" evidence="3">
    <location>
        <begin position="30"/>
        <end position="89"/>
    </location>
</feature>
<dbReference type="InterPro" id="IPR018392">
    <property type="entry name" value="LysM"/>
</dbReference>
<dbReference type="PANTHER" id="PTHR34997:SF1">
    <property type="entry name" value="PEPTIDOGLYCAN-BINDING LYSIN DOMAIN"/>
    <property type="match status" value="1"/>
</dbReference>
<dbReference type="SUPFAM" id="SSF54106">
    <property type="entry name" value="LysM domain"/>
    <property type="match status" value="1"/>
</dbReference>
<dbReference type="InterPro" id="IPR036779">
    <property type="entry name" value="LysM_dom_sf"/>
</dbReference>
<dbReference type="GO" id="GO:0008061">
    <property type="term" value="F:chitin binding"/>
    <property type="evidence" value="ECO:0007669"/>
    <property type="project" value="UniProtKB-KW"/>
</dbReference>
<comment type="caution">
    <text evidence="5">The sequence shown here is derived from an EMBL/GenBank/DDBJ whole genome shotgun (WGS) entry which is preliminary data.</text>
</comment>
<dbReference type="AlphaFoldDB" id="A0AAV3RZS1"/>
<dbReference type="Proteomes" id="UP001454036">
    <property type="component" value="Unassembled WGS sequence"/>
</dbReference>
<sequence>MARGNRISTFSYSAFLVLSLLVLVTLAAAKPAVLTCTIPVGAKAGDTCSAIIKSSKLSAQDFSFLNPNLNCNKIFVGQWLCLGGGFVAY</sequence>
<feature type="domain" description="LysM" evidence="4">
    <location>
        <begin position="38"/>
        <end position="82"/>
    </location>
</feature>
<dbReference type="SMART" id="SM00257">
    <property type="entry name" value="LysM"/>
    <property type="match status" value="1"/>
</dbReference>
<name>A0AAV3RZS1_LITER</name>
<gene>
    <name evidence="5" type="ORF">LIER_33217</name>
</gene>
<evidence type="ECO:0000259" key="4">
    <source>
        <dbReference type="PROSITE" id="PS51782"/>
    </source>
</evidence>
<evidence type="ECO:0000256" key="1">
    <source>
        <dbReference type="ARBA" id="ARBA00022669"/>
    </source>
</evidence>
<evidence type="ECO:0000256" key="2">
    <source>
        <dbReference type="ARBA" id="ARBA00023026"/>
    </source>
</evidence>
<dbReference type="InterPro" id="IPR052210">
    <property type="entry name" value="LysM1-like"/>
</dbReference>
<dbReference type="EMBL" id="BAABME010013211">
    <property type="protein sequence ID" value="GAA0185929.1"/>
    <property type="molecule type" value="Genomic_DNA"/>
</dbReference>
<dbReference type="PROSITE" id="PS51782">
    <property type="entry name" value="LYSM"/>
    <property type="match status" value="1"/>
</dbReference>
<dbReference type="Gene3D" id="3.10.350.10">
    <property type="entry name" value="LysM domain"/>
    <property type="match status" value="1"/>
</dbReference>
<keyword evidence="1" id="KW-0147">Chitin-binding</keyword>
<protein>
    <recommendedName>
        <fullName evidence="4">LysM domain-containing protein</fullName>
    </recommendedName>
</protein>
<dbReference type="CDD" id="cd00118">
    <property type="entry name" value="LysM"/>
    <property type="match status" value="1"/>
</dbReference>
<evidence type="ECO:0000313" key="5">
    <source>
        <dbReference type="EMBL" id="GAA0185929.1"/>
    </source>
</evidence>
<feature type="signal peptide" evidence="3">
    <location>
        <begin position="1"/>
        <end position="29"/>
    </location>
</feature>
<keyword evidence="2" id="KW-0843">Virulence</keyword>